<keyword evidence="3" id="KW-1185">Reference proteome</keyword>
<evidence type="ECO:0000256" key="1">
    <source>
        <dbReference type="SAM" id="Phobius"/>
    </source>
</evidence>
<proteinExistence type="predicted"/>
<accession>A0ABU2FD52</accession>
<comment type="caution">
    <text evidence="2">The sequence shown here is derived from an EMBL/GenBank/DDBJ whole genome shotgun (WGS) entry which is preliminary data.</text>
</comment>
<dbReference type="RefSeq" id="WP_310919381.1">
    <property type="nucleotide sequence ID" value="NZ_JAMQON010000002.1"/>
</dbReference>
<dbReference type="EMBL" id="JAMQON010000002">
    <property type="protein sequence ID" value="MDS0259741.1"/>
    <property type="molecule type" value="Genomic_DNA"/>
</dbReference>
<gene>
    <name evidence="2" type="ORF">NDI56_10085</name>
</gene>
<keyword evidence="1" id="KW-0812">Transmembrane</keyword>
<keyword evidence="1" id="KW-0472">Membrane</keyword>
<evidence type="ECO:0000313" key="3">
    <source>
        <dbReference type="Proteomes" id="UP001259659"/>
    </source>
</evidence>
<protein>
    <submittedName>
        <fullName evidence="2">Uncharacterized protein</fullName>
    </submittedName>
</protein>
<evidence type="ECO:0000313" key="2">
    <source>
        <dbReference type="EMBL" id="MDS0259741.1"/>
    </source>
</evidence>
<dbReference type="Proteomes" id="UP001259659">
    <property type="component" value="Unassembled WGS sequence"/>
</dbReference>
<keyword evidence="1" id="KW-1133">Transmembrane helix</keyword>
<sequence length="54" mass="5693">MQTELLAMFGLFVMTFLTSIAGLVLLPSWMVVFGPMAGVSGLGLGVAGYAIRKE</sequence>
<organism evidence="2 3">
    <name type="scientific">Haloarcula saliterrae</name>
    <dbReference type="NCBI Taxonomy" id="2950534"/>
    <lineage>
        <taxon>Archaea</taxon>
        <taxon>Methanobacteriati</taxon>
        <taxon>Methanobacteriota</taxon>
        <taxon>Stenosarchaea group</taxon>
        <taxon>Halobacteria</taxon>
        <taxon>Halobacteriales</taxon>
        <taxon>Haloarculaceae</taxon>
        <taxon>Haloarcula</taxon>
    </lineage>
</organism>
<feature type="transmembrane region" description="Helical" evidence="1">
    <location>
        <begin position="5"/>
        <end position="26"/>
    </location>
</feature>
<reference evidence="2 3" key="1">
    <citation type="submission" date="2022-06" db="EMBL/GenBank/DDBJ databases">
        <title>Haloarcula sp. a new haloarchaeum isolate from saline soil.</title>
        <authorList>
            <person name="Strakova D."/>
            <person name="Galisteo C."/>
            <person name="Sanchez-Porro C."/>
            <person name="Ventosa A."/>
        </authorList>
    </citation>
    <scope>NUCLEOTIDE SEQUENCE [LARGE SCALE GENOMIC DNA]</scope>
    <source>
        <strain evidence="2 3">S1CR25-12</strain>
    </source>
</reference>
<name>A0ABU2FD52_9EURY</name>
<feature type="transmembrane region" description="Helical" evidence="1">
    <location>
        <begin position="32"/>
        <end position="51"/>
    </location>
</feature>